<evidence type="ECO:0000313" key="2">
    <source>
        <dbReference type="Proteomes" id="UP000011770"/>
    </source>
</evidence>
<comment type="caution">
    <text evidence="1">The sequence shown here is derived from an EMBL/GenBank/DDBJ whole genome shotgun (WGS) entry which is preliminary data.</text>
</comment>
<organism evidence="1 2">
    <name type="scientific">Leptospira weilii serovar Topaz str. LT2116</name>
    <dbReference type="NCBI Taxonomy" id="1088540"/>
    <lineage>
        <taxon>Bacteria</taxon>
        <taxon>Pseudomonadati</taxon>
        <taxon>Spirochaetota</taxon>
        <taxon>Spirochaetia</taxon>
        <taxon>Leptospirales</taxon>
        <taxon>Leptospiraceae</taxon>
        <taxon>Leptospira</taxon>
    </lineage>
</organism>
<name>M3GEJ0_9LEPT</name>
<gene>
    <name evidence="1" type="ORF">LEP1GSC188_0365</name>
</gene>
<dbReference type="EMBL" id="AHOR02000004">
    <property type="protein sequence ID" value="EMF84314.1"/>
    <property type="molecule type" value="Genomic_DNA"/>
</dbReference>
<protein>
    <submittedName>
        <fullName evidence="1">Uncharacterized protein</fullName>
    </submittedName>
</protein>
<dbReference type="Proteomes" id="UP000011770">
    <property type="component" value="Unassembled WGS sequence"/>
</dbReference>
<dbReference type="AlphaFoldDB" id="M3GEJ0"/>
<evidence type="ECO:0000313" key="1">
    <source>
        <dbReference type="EMBL" id="EMF84314.1"/>
    </source>
</evidence>
<sequence>MVLKGNNFSPQEKEKIRNLLPNCEIDGELLPRKPRPRRSWSW</sequence>
<accession>M3GEJ0</accession>
<reference evidence="1 2" key="1">
    <citation type="submission" date="2013-01" db="EMBL/GenBank/DDBJ databases">
        <authorList>
            <person name="Harkins D.M."/>
            <person name="Durkin A.S."/>
            <person name="Brinkac L.M."/>
            <person name="Haft D.H."/>
            <person name="Selengut J.D."/>
            <person name="Sanka R."/>
            <person name="DePew J."/>
            <person name="Purushe J."/>
            <person name="Tulsiani S.M."/>
            <person name="Graham G.C."/>
            <person name="Burns M.-A."/>
            <person name="Dohnt M.F."/>
            <person name="Smythe L.D."/>
            <person name="McKay D.B."/>
            <person name="Craig S.B."/>
            <person name="Vinetz J.M."/>
            <person name="Sutton G.G."/>
            <person name="Nierman W.C."/>
            <person name="Fouts D.E."/>
        </authorList>
    </citation>
    <scope>NUCLEOTIDE SEQUENCE [LARGE SCALE GENOMIC DNA]</scope>
    <source>
        <strain evidence="1 2">LT2116</strain>
    </source>
</reference>
<proteinExistence type="predicted"/>